<feature type="transmembrane region" description="Helical" evidence="8">
    <location>
        <begin position="156"/>
        <end position="177"/>
    </location>
</feature>
<dbReference type="RefSeq" id="WP_346054316.1">
    <property type="nucleotide sequence ID" value="NZ_BAABIB010000075.1"/>
</dbReference>
<keyword evidence="6 8" id="KW-1133">Transmembrane helix</keyword>
<feature type="transmembrane region" description="Helical" evidence="8">
    <location>
        <begin position="12"/>
        <end position="28"/>
    </location>
</feature>
<feature type="transmembrane region" description="Helical" evidence="8">
    <location>
        <begin position="290"/>
        <end position="308"/>
    </location>
</feature>
<keyword evidence="3" id="KW-1003">Cell membrane</keyword>
<evidence type="ECO:0000256" key="4">
    <source>
        <dbReference type="ARBA" id="ARBA00022519"/>
    </source>
</evidence>
<feature type="transmembrane region" description="Helical" evidence="8">
    <location>
        <begin position="117"/>
        <end position="136"/>
    </location>
</feature>
<proteinExistence type="predicted"/>
<comment type="caution">
    <text evidence="9">The sequence shown here is derived from an EMBL/GenBank/DDBJ whole genome shotgun (WGS) entry which is preliminary data.</text>
</comment>
<keyword evidence="4" id="KW-0997">Cell inner membrane</keyword>
<feature type="transmembrane region" description="Helical" evidence="8">
    <location>
        <begin position="232"/>
        <end position="249"/>
    </location>
</feature>
<comment type="subcellular location">
    <subcellularLocation>
        <location evidence="1">Cell membrane</location>
        <topology evidence="1">Multi-pass membrane protein</topology>
    </subcellularLocation>
</comment>
<dbReference type="InterPro" id="IPR001851">
    <property type="entry name" value="ABC_transp_permease"/>
</dbReference>
<evidence type="ECO:0000313" key="10">
    <source>
        <dbReference type="Proteomes" id="UP001500192"/>
    </source>
</evidence>
<name>A0ABP9QQB3_9PSEU</name>
<evidence type="ECO:0000256" key="1">
    <source>
        <dbReference type="ARBA" id="ARBA00004651"/>
    </source>
</evidence>
<feature type="transmembrane region" description="Helical" evidence="8">
    <location>
        <begin position="261"/>
        <end position="284"/>
    </location>
</feature>
<dbReference type="PANTHER" id="PTHR32196:SF21">
    <property type="entry name" value="ABC TRANSPORTER PERMEASE PROTEIN YPHD-RELATED"/>
    <property type="match status" value="1"/>
</dbReference>
<dbReference type="CDD" id="cd06579">
    <property type="entry name" value="TM_PBP1_transp_AraH_like"/>
    <property type="match status" value="1"/>
</dbReference>
<keyword evidence="2" id="KW-0813">Transport</keyword>
<keyword evidence="5 8" id="KW-0812">Transmembrane</keyword>
<dbReference type="EMBL" id="BAABIB010000075">
    <property type="protein sequence ID" value="GAA5165581.1"/>
    <property type="molecule type" value="Genomic_DNA"/>
</dbReference>
<protein>
    <submittedName>
        <fullName evidence="9">ABC transporter permease</fullName>
    </submittedName>
</protein>
<evidence type="ECO:0000256" key="6">
    <source>
        <dbReference type="ARBA" id="ARBA00022989"/>
    </source>
</evidence>
<evidence type="ECO:0000256" key="2">
    <source>
        <dbReference type="ARBA" id="ARBA00022448"/>
    </source>
</evidence>
<keyword evidence="7 8" id="KW-0472">Membrane</keyword>
<dbReference type="Proteomes" id="UP001500192">
    <property type="component" value="Unassembled WGS sequence"/>
</dbReference>
<accession>A0ABP9QQB3</accession>
<dbReference type="PANTHER" id="PTHR32196">
    <property type="entry name" value="ABC TRANSPORTER PERMEASE PROTEIN YPHD-RELATED-RELATED"/>
    <property type="match status" value="1"/>
</dbReference>
<gene>
    <name evidence="9" type="ORF">GCM10023214_36830</name>
</gene>
<sequence length="331" mass="34889">MTKRLNLKFDRLSGVYLLVVFIVVFGALRPDTFLTMDTVHLLASGQALNGLVAIAVLIPMTCGQFDLSVGANANLVAMVAVQLQVEKGISVVPAVAVAVVLGIAIGFIVVKLGVSSFIATLGMASVLTAFQTMVTKSELPPVPESSLWSAITQKEVFGFQVVFLYLVVAVGIAWWVLEYTPVGRYMMATGSNVEAARLSGVRTDVWSWTSFVAAGGISAVAGVLYVSLTGPSVSFGNSLVLPAFAAVFLGSTQLKPGRFNILGTVLAIFVLATGVLGLQLLTSISWINDMFNGIAVIAAVALAVARRPGARPRLRRRRAAAATRQALAAKY</sequence>
<reference evidence="10" key="1">
    <citation type="journal article" date="2019" name="Int. J. Syst. Evol. Microbiol.">
        <title>The Global Catalogue of Microorganisms (GCM) 10K type strain sequencing project: providing services to taxonomists for standard genome sequencing and annotation.</title>
        <authorList>
            <consortium name="The Broad Institute Genomics Platform"/>
            <consortium name="The Broad Institute Genome Sequencing Center for Infectious Disease"/>
            <person name="Wu L."/>
            <person name="Ma J."/>
        </authorList>
    </citation>
    <scope>NUCLEOTIDE SEQUENCE [LARGE SCALE GENOMIC DNA]</scope>
    <source>
        <strain evidence="10">JCM 18054</strain>
    </source>
</reference>
<feature type="transmembrane region" description="Helical" evidence="8">
    <location>
        <begin position="91"/>
        <end position="110"/>
    </location>
</feature>
<dbReference type="Pfam" id="PF02653">
    <property type="entry name" value="BPD_transp_2"/>
    <property type="match status" value="1"/>
</dbReference>
<keyword evidence="10" id="KW-1185">Reference proteome</keyword>
<evidence type="ECO:0000256" key="5">
    <source>
        <dbReference type="ARBA" id="ARBA00022692"/>
    </source>
</evidence>
<evidence type="ECO:0000313" key="9">
    <source>
        <dbReference type="EMBL" id="GAA5165581.1"/>
    </source>
</evidence>
<evidence type="ECO:0000256" key="8">
    <source>
        <dbReference type="SAM" id="Phobius"/>
    </source>
</evidence>
<evidence type="ECO:0000256" key="7">
    <source>
        <dbReference type="ARBA" id="ARBA00023136"/>
    </source>
</evidence>
<evidence type="ECO:0000256" key="3">
    <source>
        <dbReference type="ARBA" id="ARBA00022475"/>
    </source>
</evidence>
<organism evidence="9 10">
    <name type="scientific">Amycolatopsis dongchuanensis</name>
    <dbReference type="NCBI Taxonomy" id="1070866"/>
    <lineage>
        <taxon>Bacteria</taxon>
        <taxon>Bacillati</taxon>
        <taxon>Actinomycetota</taxon>
        <taxon>Actinomycetes</taxon>
        <taxon>Pseudonocardiales</taxon>
        <taxon>Pseudonocardiaceae</taxon>
        <taxon>Amycolatopsis</taxon>
    </lineage>
</organism>
<feature type="transmembrane region" description="Helical" evidence="8">
    <location>
        <begin position="205"/>
        <end position="226"/>
    </location>
</feature>